<keyword evidence="3" id="KW-1015">Disulfide bond</keyword>
<dbReference type="Gene3D" id="3.30.60.30">
    <property type="match status" value="3"/>
</dbReference>
<evidence type="ECO:0000259" key="6">
    <source>
        <dbReference type="PROSITE" id="PS51465"/>
    </source>
</evidence>
<proteinExistence type="predicted"/>
<name>A0ABM1A7K1_APLCA</name>
<evidence type="ECO:0000256" key="4">
    <source>
        <dbReference type="SAM" id="MobiDB-lite"/>
    </source>
</evidence>
<organism evidence="7 8">
    <name type="scientific">Aplysia californica</name>
    <name type="common">California sea hare</name>
    <dbReference type="NCBI Taxonomy" id="6500"/>
    <lineage>
        <taxon>Eukaryota</taxon>
        <taxon>Metazoa</taxon>
        <taxon>Spiralia</taxon>
        <taxon>Lophotrochozoa</taxon>
        <taxon>Mollusca</taxon>
        <taxon>Gastropoda</taxon>
        <taxon>Heterobranchia</taxon>
        <taxon>Euthyneura</taxon>
        <taxon>Tectipleura</taxon>
        <taxon>Aplysiida</taxon>
        <taxon>Aplysioidea</taxon>
        <taxon>Aplysiidae</taxon>
        <taxon>Aplysia</taxon>
    </lineage>
</organism>
<dbReference type="InterPro" id="IPR050653">
    <property type="entry name" value="Prot_Inhib_GrowthFact_Antg"/>
</dbReference>
<feature type="chain" id="PRO_5046765755" evidence="5">
    <location>
        <begin position="17"/>
        <end position="247"/>
    </location>
</feature>
<evidence type="ECO:0000256" key="1">
    <source>
        <dbReference type="ARBA" id="ARBA00022690"/>
    </source>
</evidence>
<keyword evidence="1" id="KW-0646">Protease inhibitor</keyword>
<gene>
    <name evidence="8" type="primary">LOC101861977</name>
</gene>
<reference evidence="8" key="1">
    <citation type="submission" date="2025-08" db="UniProtKB">
        <authorList>
            <consortium name="RefSeq"/>
        </authorList>
    </citation>
    <scope>IDENTIFICATION</scope>
</reference>
<dbReference type="CDD" id="cd00104">
    <property type="entry name" value="KAZAL_FS"/>
    <property type="match status" value="3"/>
</dbReference>
<dbReference type="GeneID" id="101861977"/>
<dbReference type="Proteomes" id="UP000694888">
    <property type="component" value="Unplaced"/>
</dbReference>
<evidence type="ECO:0000256" key="3">
    <source>
        <dbReference type="ARBA" id="ARBA00023157"/>
    </source>
</evidence>
<sequence length="247" mass="25711">MFHLIILSVLLAVSRGQQITPGYSAVCTIVDGLNCAGTNYKPVCGTDNVTYKTECDFAKAHCKDVKLSVQNEGTCANPVTPSPATTPTQVTTPMASVTSPAPASTVPTSQATPPTTTTLPTTAADTTPKPTLSLLCQSLMIQQCPPDNSPVCGSDAVSYSSLCEYTKARCLNPSLTVLNSGACVGVTTTTPAPSVNDIICRAINIHTCFDDGLVLCGSDSITYGNSCEFEKAKCRDESLSLTKVGPC</sequence>
<feature type="domain" description="Kazal-like" evidence="6">
    <location>
        <begin position="21"/>
        <end position="77"/>
    </location>
</feature>
<dbReference type="RefSeq" id="XP_012942373.1">
    <property type="nucleotide sequence ID" value="XM_013086919.2"/>
</dbReference>
<feature type="compositionally biased region" description="Low complexity" evidence="4">
    <location>
        <begin position="91"/>
        <end position="125"/>
    </location>
</feature>
<protein>
    <submittedName>
        <fullName evidence="8">Agrin</fullName>
    </submittedName>
</protein>
<feature type="region of interest" description="Disordered" evidence="4">
    <location>
        <begin position="76"/>
        <end position="125"/>
    </location>
</feature>
<keyword evidence="2" id="KW-0722">Serine protease inhibitor</keyword>
<dbReference type="InterPro" id="IPR036058">
    <property type="entry name" value="Kazal_dom_sf"/>
</dbReference>
<evidence type="ECO:0000313" key="7">
    <source>
        <dbReference type="Proteomes" id="UP000694888"/>
    </source>
</evidence>
<accession>A0ABM1A7K1</accession>
<dbReference type="PANTHER" id="PTHR10913">
    <property type="entry name" value="FOLLISTATIN-RELATED"/>
    <property type="match status" value="1"/>
</dbReference>
<dbReference type="PROSITE" id="PS51465">
    <property type="entry name" value="KAZAL_2"/>
    <property type="match status" value="3"/>
</dbReference>
<evidence type="ECO:0000256" key="5">
    <source>
        <dbReference type="SAM" id="SignalP"/>
    </source>
</evidence>
<keyword evidence="5" id="KW-0732">Signal</keyword>
<evidence type="ECO:0000256" key="2">
    <source>
        <dbReference type="ARBA" id="ARBA00022900"/>
    </source>
</evidence>
<dbReference type="SMART" id="SM00280">
    <property type="entry name" value="KAZAL"/>
    <property type="match status" value="3"/>
</dbReference>
<dbReference type="SUPFAM" id="SSF100895">
    <property type="entry name" value="Kazal-type serine protease inhibitors"/>
    <property type="match status" value="3"/>
</dbReference>
<dbReference type="Pfam" id="PF07648">
    <property type="entry name" value="Kazal_2"/>
    <property type="match status" value="3"/>
</dbReference>
<dbReference type="InterPro" id="IPR002350">
    <property type="entry name" value="Kazal_dom"/>
</dbReference>
<feature type="domain" description="Kazal-like" evidence="6">
    <location>
        <begin position="130"/>
        <end position="185"/>
    </location>
</feature>
<feature type="signal peptide" evidence="5">
    <location>
        <begin position="1"/>
        <end position="16"/>
    </location>
</feature>
<feature type="compositionally biased region" description="Polar residues" evidence="4">
    <location>
        <begin position="76"/>
        <end position="90"/>
    </location>
</feature>
<feature type="domain" description="Kazal-like" evidence="6">
    <location>
        <begin position="194"/>
        <end position="247"/>
    </location>
</feature>
<keyword evidence="7" id="KW-1185">Reference proteome</keyword>
<dbReference type="PANTHER" id="PTHR10913:SF45">
    <property type="entry name" value="FOLLISTATIN, ISOFORM A-RELATED"/>
    <property type="match status" value="1"/>
</dbReference>
<evidence type="ECO:0000313" key="8">
    <source>
        <dbReference type="RefSeq" id="XP_012942373.1"/>
    </source>
</evidence>